<dbReference type="EnsemblPlants" id="MELO3C033467.2.1">
    <property type="protein sequence ID" value="MELO3C033467.2.1"/>
    <property type="gene ID" value="MELO3C033467.2"/>
</dbReference>
<dbReference type="AlphaFoldDB" id="A0A9I9EGH2"/>
<evidence type="ECO:0000313" key="1">
    <source>
        <dbReference type="EnsemblPlants" id="MELO3C033467.2.1"/>
    </source>
</evidence>
<name>A0A9I9EGH2_CUCME</name>
<sequence>MKAPRIEPRVRFFNPKRFEGDAEIWLLQITPKQRCSKKVDLKSPLKFLSFANQVTYNAPIGFHCSSHLPHEYATLGEVVEPPCTAEPQPQPPTQ</sequence>
<proteinExistence type="predicted"/>
<organism evidence="1">
    <name type="scientific">Cucumis melo</name>
    <name type="common">Muskmelon</name>
    <dbReference type="NCBI Taxonomy" id="3656"/>
    <lineage>
        <taxon>Eukaryota</taxon>
        <taxon>Viridiplantae</taxon>
        <taxon>Streptophyta</taxon>
        <taxon>Embryophyta</taxon>
        <taxon>Tracheophyta</taxon>
        <taxon>Spermatophyta</taxon>
        <taxon>Magnoliopsida</taxon>
        <taxon>eudicotyledons</taxon>
        <taxon>Gunneridae</taxon>
        <taxon>Pentapetalae</taxon>
        <taxon>rosids</taxon>
        <taxon>fabids</taxon>
        <taxon>Cucurbitales</taxon>
        <taxon>Cucurbitaceae</taxon>
        <taxon>Benincaseae</taxon>
        <taxon>Cucumis</taxon>
    </lineage>
</organism>
<protein>
    <submittedName>
        <fullName evidence="1">Uncharacterized protein</fullName>
    </submittedName>
</protein>
<reference evidence="1" key="1">
    <citation type="submission" date="2023-03" db="UniProtKB">
        <authorList>
            <consortium name="EnsemblPlants"/>
        </authorList>
    </citation>
    <scope>IDENTIFICATION</scope>
</reference>
<accession>A0A9I9EGH2</accession>
<dbReference type="Gramene" id="MELO3C033467.2.1">
    <property type="protein sequence ID" value="MELO3C033467.2.1"/>
    <property type="gene ID" value="MELO3C033467.2"/>
</dbReference>